<dbReference type="RefSeq" id="WP_334252327.1">
    <property type="nucleotide sequence ID" value="NZ_JBAKBE010000009.1"/>
</dbReference>
<evidence type="ECO:0000313" key="8">
    <source>
        <dbReference type="Proteomes" id="UP001380822"/>
    </source>
</evidence>
<evidence type="ECO:0000256" key="5">
    <source>
        <dbReference type="SAM" id="Phobius"/>
    </source>
</evidence>
<reference evidence="7 8" key="1">
    <citation type="submission" date="2024-02" db="EMBL/GenBank/DDBJ databases">
        <title>A new putative Pannonibacter species isolated from two cases of bloodstream infections in paediatric patients.</title>
        <authorList>
            <person name="Castellana S."/>
            <person name="De Laurentiis V."/>
            <person name="Grassi M."/>
            <person name="De Leonardis F."/>
            <person name="Mosca A."/>
            <person name="De Carlo C."/>
            <person name="Sparapano E."/>
            <person name="Ronga L."/>
            <person name="Santacroce L."/>
            <person name="Chironna M."/>
            <person name="De Robertis A."/>
            <person name="Bianco A."/>
            <person name="Del Sambro L."/>
            <person name="Capozzi L."/>
            <person name="Parisi A."/>
        </authorList>
    </citation>
    <scope>NUCLEOTIDE SEQUENCE [LARGE SCALE GENOMIC DNA]</scope>
    <source>
        <strain evidence="7 8">Pt2</strain>
    </source>
</reference>
<dbReference type="EMBL" id="JBAKBE010000009">
    <property type="protein sequence ID" value="MEH0097731.1"/>
    <property type="molecule type" value="Genomic_DNA"/>
</dbReference>
<keyword evidence="2 5" id="KW-0812">Transmembrane</keyword>
<name>A0ABU7ZR75_9HYPH</name>
<keyword evidence="4 5" id="KW-0472">Membrane</keyword>
<evidence type="ECO:0000256" key="2">
    <source>
        <dbReference type="ARBA" id="ARBA00022692"/>
    </source>
</evidence>
<evidence type="ECO:0000256" key="3">
    <source>
        <dbReference type="ARBA" id="ARBA00022989"/>
    </source>
</evidence>
<accession>A0ABU7ZR75</accession>
<feature type="domain" description="Peptidase C39" evidence="6">
    <location>
        <begin position="29"/>
        <end position="148"/>
    </location>
</feature>
<comment type="caution">
    <text evidence="7">The sequence shown here is derived from an EMBL/GenBank/DDBJ whole genome shotgun (WGS) entry which is preliminary data.</text>
</comment>
<evidence type="ECO:0000259" key="6">
    <source>
        <dbReference type="PROSITE" id="PS50990"/>
    </source>
</evidence>
<keyword evidence="8" id="KW-1185">Reference proteome</keyword>
<protein>
    <submittedName>
        <fullName evidence="7">Cysteine peptidase family C39 domain-containing protein</fullName>
    </submittedName>
</protein>
<feature type="transmembrane region" description="Helical" evidence="5">
    <location>
        <begin position="207"/>
        <end position="224"/>
    </location>
</feature>
<evidence type="ECO:0000313" key="7">
    <source>
        <dbReference type="EMBL" id="MEH0097731.1"/>
    </source>
</evidence>
<comment type="subcellular location">
    <subcellularLocation>
        <location evidence="1">Cell membrane</location>
        <topology evidence="1">Multi-pass membrane protein</topology>
    </subcellularLocation>
</comment>
<dbReference type="Proteomes" id="UP001380822">
    <property type="component" value="Unassembled WGS sequence"/>
</dbReference>
<sequence length="684" mass="72304">MNLFRNLRIRLPLWRSKWSSPVATPQVRQAEPCECGVAALAIVLAHHGLPVSLEALRMQAGSTRLGLTARQMVQLARKNRCNAAAYRRNAGELSGLGLPVIAHSRFIHFVVVEAVTSTHVLINDPACGPRRIQRADFEADYTGIALKLTPLASHSRPAPALASDAELLRRLFGPVLSRAAALVAAGMLSQAGIVLAALAVAQGGLSWLGFFALSGLLWGLGRVWHRQTRESLLEQVFTMVRGDVETGLRRLPLDWFARRGSEPVASLLALPLQVQRGTRVLVRVLDLPGLILPAAAAITLAGYPGVVVTAAALAALALAVLVPARRGDVLTQRSGDLTDLAERTPYVPKANVLSHIEGWLFGGRSDELVLRLAGAHAADLASACEAGAATARLQTLIDLARFAGVAALGAAALSDMSTGETLALGLLAVSLLAPPDRLLPVAAAVQGLIGAAARHQDLMASVVRHAREPLHHPATDAPTSRPSTPVLRIQTSKTAILAAPGSVIAVKDPGDGSSATVMRALAGLEAIPGLHASLGSLPMAEAATRFPGWIGFQDVPVPLGPGTVSDMLRLGAPGLPADALVRALEQVELYSEISRRGGLDMWLDPDRPALSGGQQRRLLLARDLLRQPAVLVLDGLFDALEADLERRLRDRIAACGITLVLRGERATVCGRVDHWLTLDGLCDD</sequence>
<dbReference type="InterPro" id="IPR036640">
    <property type="entry name" value="ABC1_TM_sf"/>
</dbReference>
<dbReference type="Gene3D" id="3.40.50.300">
    <property type="entry name" value="P-loop containing nucleotide triphosphate hydrolases"/>
    <property type="match status" value="1"/>
</dbReference>
<organism evidence="7 8">
    <name type="scientific">Pannonibacter anstelovis</name>
    <dbReference type="NCBI Taxonomy" id="3121537"/>
    <lineage>
        <taxon>Bacteria</taxon>
        <taxon>Pseudomonadati</taxon>
        <taxon>Pseudomonadota</taxon>
        <taxon>Alphaproteobacteria</taxon>
        <taxon>Hyphomicrobiales</taxon>
        <taxon>Stappiaceae</taxon>
        <taxon>Pannonibacter</taxon>
    </lineage>
</organism>
<evidence type="ECO:0000256" key="4">
    <source>
        <dbReference type="ARBA" id="ARBA00023136"/>
    </source>
</evidence>
<evidence type="ECO:0000256" key="1">
    <source>
        <dbReference type="ARBA" id="ARBA00004651"/>
    </source>
</evidence>
<dbReference type="Pfam" id="PF03412">
    <property type="entry name" value="Peptidase_C39"/>
    <property type="match status" value="1"/>
</dbReference>
<dbReference type="SUPFAM" id="SSF90123">
    <property type="entry name" value="ABC transporter transmembrane region"/>
    <property type="match status" value="1"/>
</dbReference>
<keyword evidence="3 5" id="KW-1133">Transmembrane helix</keyword>
<dbReference type="InterPro" id="IPR005074">
    <property type="entry name" value="Peptidase_C39"/>
</dbReference>
<proteinExistence type="predicted"/>
<dbReference type="SUPFAM" id="SSF52540">
    <property type="entry name" value="P-loop containing nucleoside triphosphate hydrolases"/>
    <property type="match status" value="1"/>
</dbReference>
<feature type="transmembrane region" description="Helical" evidence="5">
    <location>
        <begin position="306"/>
        <end position="324"/>
    </location>
</feature>
<dbReference type="Gene3D" id="3.90.70.10">
    <property type="entry name" value="Cysteine proteinases"/>
    <property type="match status" value="1"/>
</dbReference>
<gene>
    <name evidence="7" type="ORF">V6L76_15830</name>
</gene>
<dbReference type="InterPro" id="IPR027417">
    <property type="entry name" value="P-loop_NTPase"/>
</dbReference>
<feature type="transmembrane region" description="Helical" evidence="5">
    <location>
        <begin position="179"/>
        <end position="201"/>
    </location>
</feature>
<dbReference type="PROSITE" id="PS50990">
    <property type="entry name" value="PEPTIDASE_C39"/>
    <property type="match status" value="1"/>
</dbReference>